<comment type="caution">
    <text evidence="2">The sequence shown here is derived from an EMBL/GenBank/DDBJ whole genome shotgun (WGS) entry which is preliminary data.</text>
</comment>
<dbReference type="InterPro" id="IPR027417">
    <property type="entry name" value="P-loop_NTPase"/>
</dbReference>
<gene>
    <name evidence="2" type="ORF">R6G71_03260</name>
</gene>
<evidence type="ECO:0008006" key="4">
    <source>
        <dbReference type="Google" id="ProtNLM"/>
    </source>
</evidence>
<dbReference type="Proteomes" id="UP001273799">
    <property type="component" value="Unassembled WGS sequence"/>
</dbReference>
<dbReference type="Gene3D" id="3.40.50.300">
    <property type="entry name" value="P-loop containing nucleotide triphosphate hydrolases"/>
    <property type="match status" value="1"/>
</dbReference>
<dbReference type="SUPFAM" id="SSF52540">
    <property type="entry name" value="P-loop containing nucleoside triphosphate hydrolases"/>
    <property type="match status" value="1"/>
</dbReference>
<reference evidence="2" key="1">
    <citation type="submission" date="2023-10" db="EMBL/GenBank/DDBJ databases">
        <title>Whole Genome based description of the genera Actinobaculum and Actinotignum reveals a complex phylogenetic relationship within the species included in the genus Actinotignum.</title>
        <authorList>
            <person name="Jensen C.S."/>
            <person name="Dargis R."/>
            <person name="Kemp M."/>
            <person name="Christensen J.J."/>
        </authorList>
    </citation>
    <scope>NUCLEOTIDE SEQUENCE</scope>
    <source>
        <strain evidence="2">Actinobaculum_suis_CCUG19206T</strain>
    </source>
</reference>
<evidence type="ECO:0000313" key="3">
    <source>
        <dbReference type="Proteomes" id="UP001273799"/>
    </source>
</evidence>
<evidence type="ECO:0000313" key="2">
    <source>
        <dbReference type="EMBL" id="MDY5153069.1"/>
    </source>
</evidence>
<feature type="compositionally biased region" description="Polar residues" evidence="1">
    <location>
        <begin position="28"/>
        <end position="38"/>
    </location>
</feature>
<feature type="region of interest" description="Disordered" evidence="1">
    <location>
        <begin position="80"/>
        <end position="113"/>
    </location>
</feature>
<organism evidence="2 3">
    <name type="scientific">Actinobaculum suis</name>
    <dbReference type="NCBI Taxonomy" id="1657"/>
    <lineage>
        <taxon>Bacteria</taxon>
        <taxon>Bacillati</taxon>
        <taxon>Actinomycetota</taxon>
        <taxon>Actinomycetes</taxon>
        <taxon>Actinomycetales</taxon>
        <taxon>Actinomycetaceae</taxon>
        <taxon>Actinobaculum</taxon>
    </lineage>
</organism>
<evidence type="ECO:0000256" key="1">
    <source>
        <dbReference type="SAM" id="MobiDB-lite"/>
    </source>
</evidence>
<dbReference type="EMBL" id="JAWNFU010000002">
    <property type="protein sequence ID" value="MDY5153069.1"/>
    <property type="molecule type" value="Genomic_DNA"/>
</dbReference>
<name>A0AAW9HNI6_9ACTO</name>
<proteinExistence type="predicted"/>
<dbReference type="AlphaFoldDB" id="A0AAW9HNI6"/>
<feature type="region of interest" description="Disordered" evidence="1">
    <location>
        <begin position="27"/>
        <end position="49"/>
    </location>
</feature>
<dbReference type="RefSeq" id="WP_074662065.1">
    <property type="nucleotide sequence ID" value="NZ_FNAU01000006.1"/>
</dbReference>
<accession>A0AAW9HNI6</accession>
<feature type="compositionally biased region" description="Low complexity" evidence="1">
    <location>
        <begin position="80"/>
        <end position="95"/>
    </location>
</feature>
<sequence>MITPAHDMRADAKFVQALARHWVRLAQTARQPQPNGNTARAPRNAPGRLIFGIDGRSGAGKTTLAGRIQREMEKLASPALATATGGAQPTATGEAQPATTKEAHPAAEEGAQPGPGLRVLAVELENYIAGWHGLVAGTVRVAAHMLDPFLRQGFFELQPWDWHLQNWAATGAMRKPVRGTADVLLLIGCGSTSQACAPYLTESVWVTEPVATRRARVTQREGDPSSWWDIWAAQETELLQARYSPDFATYVVRPES</sequence>
<protein>
    <recommendedName>
        <fullName evidence="4">Uridine kinase</fullName>
    </recommendedName>
</protein>